<sequence>MTSVPVAEILNELRAREPIFHRREFGTTRDELLAMTDEEFWELGASGKVYSREFVIENLLERYKQPESHDWPCEDFSIREIAENLYQFNYILIEPDRRTRRTTLWRKSSNGWKIVFHQGTVIV</sequence>
<dbReference type="OrthoDB" id="7845843at2"/>
<feature type="domain" description="DUF4440" evidence="1">
    <location>
        <begin position="30"/>
        <end position="114"/>
    </location>
</feature>
<dbReference type="Pfam" id="PF14534">
    <property type="entry name" value="DUF4440"/>
    <property type="match status" value="1"/>
</dbReference>
<evidence type="ECO:0000313" key="3">
    <source>
        <dbReference type="Proteomes" id="UP000186228"/>
    </source>
</evidence>
<dbReference type="Proteomes" id="UP000186228">
    <property type="component" value="Unassembled WGS sequence"/>
</dbReference>
<evidence type="ECO:0000259" key="1">
    <source>
        <dbReference type="Pfam" id="PF14534"/>
    </source>
</evidence>
<dbReference type="Gene3D" id="3.10.450.50">
    <property type="match status" value="1"/>
</dbReference>
<evidence type="ECO:0000313" key="2">
    <source>
        <dbReference type="EMBL" id="SCB38908.1"/>
    </source>
</evidence>
<dbReference type="EMBL" id="FMAC01000018">
    <property type="protein sequence ID" value="SCB38908.1"/>
    <property type="molecule type" value="Genomic_DNA"/>
</dbReference>
<proteinExistence type="predicted"/>
<dbReference type="AlphaFoldDB" id="A0A1C3WG77"/>
<protein>
    <recommendedName>
        <fullName evidence="1">DUF4440 domain-containing protein</fullName>
    </recommendedName>
</protein>
<name>A0A1C3WG77_9HYPH</name>
<reference evidence="3" key="1">
    <citation type="submission" date="2016-08" db="EMBL/GenBank/DDBJ databases">
        <authorList>
            <person name="Varghese N."/>
            <person name="Submissions Spin"/>
        </authorList>
    </citation>
    <scope>NUCLEOTIDE SEQUENCE [LARGE SCALE GENOMIC DNA]</scope>
    <source>
        <strain evidence="3">CCBAU 57015</strain>
    </source>
</reference>
<dbReference type="SUPFAM" id="SSF54427">
    <property type="entry name" value="NTF2-like"/>
    <property type="match status" value="1"/>
</dbReference>
<organism evidence="2 3">
    <name type="scientific">Rhizobium hainanense</name>
    <dbReference type="NCBI Taxonomy" id="52131"/>
    <lineage>
        <taxon>Bacteria</taxon>
        <taxon>Pseudomonadati</taxon>
        <taxon>Pseudomonadota</taxon>
        <taxon>Alphaproteobacteria</taxon>
        <taxon>Hyphomicrobiales</taxon>
        <taxon>Rhizobiaceae</taxon>
        <taxon>Rhizobium/Agrobacterium group</taxon>
        <taxon>Rhizobium</taxon>
    </lineage>
</organism>
<dbReference type="InterPro" id="IPR032710">
    <property type="entry name" value="NTF2-like_dom_sf"/>
</dbReference>
<gene>
    <name evidence="2" type="ORF">GA0061100_11818</name>
</gene>
<dbReference type="RefSeq" id="WP_075856830.1">
    <property type="nucleotide sequence ID" value="NZ_FMAC01000018.1"/>
</dbReference>
<dbReference type="STRING" id="52131.GA0061100_11818"/>
<accession>A0A1C3WG77</accession>
<dbReference type="InterPro" id="IPR027843">
    <property type="entry name" value="DUF4440"/>
</dbReference>
<keyword evidence="3" id="KW-1185">Reference proteome</keyword>